<dbReference type="Pfam" id="PF04289">
    <property type="entry name" value="DUF447_N"/>
    <property type="match status" value="1"/>
</dbReference>
<organism evidence="2 3">
    <name type="scientific">candidate division MSBL1 archaeon SCGC-AAA259E19</name>
    <dbReference type="NCBI Taxonomy" id="1698264"/>
    <lineage>
        <taxon>Archaea</taxon>
        <taxon>Methanobacteriati</taxon>
        <taxon>Methanobacteriota</taxon>
        <taxon>candidate division MSBL1</taxon>
    </lineage>
</organism>
<dbReference type="Gene3D" id="2.30.110.10">
    <property type="entry name" value="Electron Transport, Fmn-binding Protein, Chain A"/>
    <property type="match status" value="1"/>
</dbReference>
<keyword evidence="3" id="KW-1185">Reference proteome</keyword>
<evidence type="ECO:0000259" key="1">
    <source>
        <dbReference type="Pfam" id="PF04289"/>
    </source>
</evidence>
<reference evidence="2 3" key="1">
    <citation type="journal article" date="2016" name="Sci. Rep.">
        <title>Metabolic traits of an uncultured archaeal lineage -MSBL1- from brine pools of the Red Sea.</title>
        <authorList>
            <person name="Mwirichia R."/>
            <person name="Alam I."/>
            <person name="Rashid M."/>
            <person name="Vinu M."/>
            <person name="Ba-Alawi W."/>
            <person name="Anthony Kamau A."/>
            <person name="Kamanda Ngugi D."/>
            <person name="Goker M."/>
            <person name="Klenk H.P."/>
            <person name="Bajic V."/>
            <person name="Stingl U."/>
        </authorList>
    </citation>
    <scope>NUCLEOTIDE SEQUENCE [LARGE SCALE GENOMIC DNA]</scope>
    <source>
        <strain evidence="2">SCGC-AAA259E19</strain>
    </source>
</reference>
<feature type="domain" description="DUF447" evidence="1">
    <location>
        <begin position="15"/>
        <end position="121"/>
    </location>
</feature>
<sequence length="220" mass="24568">MSILQKMGISKNSPSEVLLTSFNSKKDPHAAAVGVYLLNEKKVKMNLFGDTQTYKNLSNSGEAVANIVSDPELIIKGGLPDIFSPPLKTFSFETAKKVNAPYLSKADAFLEFEIKEMKEKTLNDDIGFSKYFETIGSVKNIEILNDNPHTLKRSDFYLIESSVLASKAISARKKGKKEKFNDLVDEISFFKQKSQKIAPKSRTSNLILDILDHLDGKINE</sequence>
<proteinExistence type="predicted"/>
<dbReference type="SUPFAM" id="SSF50475">
    <property type="entry name" value="FMN-binding split barrel"/>
    <property type="match status" value="1"/>
</dbReference>
<comment type="caution">
    <text evidence="2">The sequence shown here is derived from an EMBL/GenBank/DDBJ whole genome shotgun (WGS) entry which is preliminary data.</text>
</comment>
<protein>
    <recommendedName>
        <fullName evidence="1">DUF447 domain-containing protein</fullName>
    </recommendedName>
</protein>
<gene>
    <name evidence="2" type="ORF">AKJ65_03110</name>
</gene>
<dbReference type="PIRSF" id="PIRSF018747">
    <property type="entry name" value="UCP018747"/>
    <property type="match status" value="1"/>
</dbReference>
<evidence type="ECO:0000313" key="2">
    <source>
        <dbReference type="EMBL" id="KXA94889.1"/>
    </source>
</evidence>
<dbReference type="InterPro" id="IPR007386">
    <property type="entry name" value="DUF447_N"/>
</dbReference>
<dbReference type="InterPro" id="IPR016733">
    <property type="entry name" value="UCP018747"/>
</dbReference>
<evidence type="ECO:0000313" key="3">
    <source>
        <dbReference type="Proteomes" id="UP000070284"/>
    </source>
</evidence>
<dbReference type="InterPro" id="IPR012349">
    <property type="entry name" value="Split_barrel_FMN-bd"/>
</dbReference>
<dbReference type="AlphaFoldDB" id="A0A133UL57"/>
<name>A0A133UL57_9EURY</name>
<dbReference type="EMBL" id="LHXO01000034">
    <property type="protein sequence ID" value="KXA94889.1"/>
    <property type="molecule type" value="Genomic_DNA"/>
</dbReference>
<dbReference type="Proteomes" id="UP000070284">
    <property type="component" value="Unassembled WGS sequence"/>
</dbReference>
<accession>A0A133UL57</accession>